<reference evidence="3 4" key="2">
    <citation type="submission" date="2018-11" db="EMBL/GenBank/DDBJ databases">
        <authorList>
            <consortium name="Pathogen Informatics"/>
        </authorList>
    </citation>
    <scope>NUCLEOTIDE SEQUENCE [LARGE SCALE GENOMIC DNA]</scope>
</reference>
<dbReference type="STRING" id="103827.A0A0N5D942"/>
<organism evidence="5">
    <name type="scientific">Thelazia callipaeda</name>
    <name type="common">Oriental eyeworm</name>
    <name type="synonym">Parasitic nematode</name>
    <dbReference type="NCBI Taxonomy" id="103827"/>
    <lineage>
        <taxon>Eukaryota</taxon>
        <taxon>Metazoa</taxon>
        <taxon>Ecdysozoa</taxon>
        <taxon>Nematoda</taxon>
        <taxon>Chromadorea</taxon>
        <taxon>Rhabditida</taxon>
        <taxon>Spirurina</taxon>
        <taxon>Spiruromorpha</taxon>
        <taxon>Thelazioidea</taxon>
        <taxon>Thelaziidae</taxon>
        <taxon>Thelazia</taxon>
    </lineage>
</organism>
<name>A0A0N5D942_THECL</name>
<dbReference type="EMBL" id="UYYF01004842">
    <property type="protein sequence ID" value="VDN07282.1"/>
    <property type="molecule type" value="Genomic_DNA"/>
</dbReference>
<evidence type="ECO:0000313" key="4">
    <source>
        <dbReference type="Proteomes" id="UP000276776"/>
    </source>
</evidence>
<dbReference type="WBParaSite" id="TCLT_0000964401-mRNA-1">
    <property type="protein sequence ID" value="TCLT_0000964401-mRNA-1"/>
    <property type="gene ID" value="TCLT_0000964401"/>
</dbReference>
<accession>A0A0N5D942</accession>
<evidence type="ECO:0000313" key="5">
    <source>
        <dbReference type="WBParaSite" id="TCLT_0000964401-mRNA-1"/>
    </source>
</evidence>
<dbReference type="OMA" id="AGHIFNA"/>
<dbReference type="Proteomes" id="UP000276776">
    <property type="component" value="Unassembled WGS sequence"/>
</dbReference>
<sequence length="286" mass="32993">MSRFLKPDKLSSDEEEDPRVVPAKPISSKYARMLGHYGAGKDFIVGSSKSQQEFYVVKVFLIIFVVISWNNIVEKNNLNTGETIDEKATLELRNKLGAKILKAKLQKKTDLVEKLEKELHALENKVNSSPGYRILYRTDRGDAQIPLTLRTAEKKDSKISGRIDAIHHADIGIRDMVAEEKTAVSDDRVFNSALTAAKHRTNEDWILDDAMMSVKRSRKAEEKEERRIRNDIIQRRFFVSNVLLLIIHQSLRLAAHTYIANGCTQYILFVSFFQLYYLKHFYFQLI</sequence>
<dbReference type="AlphaFoldDB" id="A0A0N5D942"/>
<feature type="coiled-coil region" evidence="1">
    <location>
        <begin position="98"/>
        <end position="125"/>
    </location>
</feature>
<feature type="region of interest" description="Disordered" evidence="2">
    <location>
        <begin position="1"/>
        <end position="21"/>
    </location>
</feature>
<protein>
    <submittedName>
        <fullName evidence="5">RED_N domain-containing protein</fullName>
    </submittedName>
</protein>
<keyword evidence="1" id="KW-0175">Coiled coil</keyword>
<feature type="compositionally biased region" description="Basic and acidic residues" evidence="2">
    <location>
        <begin position="1"/>
        <end position="12"/>
    </location>
</feature>
<evidence type="ECO:0000256" key="2">
    <source>
        <dbReference type="SAM" id="MobiDB-lite"/>
    </source>
</evidence>
<reference evidence="5" key="1">
    <citation type="submission" date="2017-02" db="UniProtKB">
        <authorList>
            <consortium name="WormBaseParasite"/>
        </authorList>
    </citation>
    <scope>IDENTIFICATION</scope>
</reference>
<gene>
    <name evidence="3" type="ORF">TCLT_LOCUS9633</name>
</gene>
<keyword evidence="4" id="KW-1185">Reference proteome</keyword>
<evidence type="ECO:0000256" key="1">
    <source>
        <dbReference type="SAM" id="Coils"/>
    </source>
</evidence>
<proteinExistence type="predicted"/>
<dbReference type="OrthoDB" id="2113965at2759"/>
<evidence type="ECO:0000313" key="3">
    <source>
        <dbReference type="EMBL" id="VDN07282.1"/>
    </source>
</evidence>